<dbReference type="GO" id="GO:0003723">
    <property type="term" value="F:RNA binding"/>
    <property type="evidence" value="ECO:0007669"/>
    <property type="project" value="UniProtKB-KW"/>
</dbReference>
<proteinExistence type="inferred from homology"/>
<dbReference type="CDD" id="cd02870">
    <property type="entry name" value="PseudoU_synth_RsuA_like"/>
    <property type="match status" value="1"/>
</dbReference>
<dbReference type="PROSITE" id="PS50889">
    <property type="entry name" value="S4"/>
    <property type="match status" value="1"/>
</dbReference>
<dbReference type="FunFam" id="3.30.70.1560:FF:000001">
    <property type="entry name" value="Pseudouridine synthase"/>
    <property type="match status" value="1"/>
</dbReference>
<keyword evidence="9" id="KW-1185">Reference proteome</keyword>
<dbReference type="InterPro" id="IPR000748">
    <property type="entry name" value="PsdUridine_synth_RsuA/RluB/E/F"/>
</dbReference>
<evidence type="ECO:0000256" key="3">
    <source>
        <dbReference type="ARBA" id="ARBA00023235"/>
    </source>
</evidence>
<comment type="similarity">
    <text evidence="1 5">Belongs to the pseudouridine synthase RsuA family.</text>
</comment>
<dbReference type="InterPro" id="IPR020094">
    <property type="entry name" value="TruA/RsuA/RluB/E/F_N"/>
</dbReference>
<dbReference type="GO" id="GO:0120159">
    <property type="term" value="F:rRNA pseudouridine synthase activity"/>
    <property type="evidence" value="ECO:0007669"/>
    <property type="project" value="UniProtKB-ARBA"/>
</dbReference>
<dbReference type="InterPro" id="IPR042092">
    <property type="entry name" value="PsdUridine_s_RsuA/RluB/E/F_cat"/>
</dbReference>
<evidence type="ECO:0000256" key="4">
    <source>
        <dbReference type="PROSITE-ProRule" id="PRU00182"/>
    </source>
</evidence>
<accession>A0A1G9VQ17</accession>
<protein>
    <recommendedName>
        <fullName evidence="5">Pseudouridine synthase</fullName>
        <ecNumber evidence="5">5.4.99.-</ecNumber>
    </recommendedName>
</protein>
<dbReference type="SUPFAM" id="SSF55120">
    <property type="entry name" value="Pseudouridine synthase"/>
    <property type="match status" value="1"/>
</dbReference>
<dbReference type="PROSITE" id="PS01149">
    <property type="entry name" value="PSI_RSU"/>
    <property type="match status" value="1"/>
</dbReference>
<keyword evidence="2 4" id="KW-0694">RNA-binding</keyword>
<dbReference type="Gene3D" id="3.10.290.10">
    <property type="entry name" value="RNA-binding S4 domain"/>
    <property type="match status" value="1"/>
</dbReference>
<feature type="compositionally biased region" description="Basic and acidic residues" evidence="6">
    <location>
        <begin position="252"/>
        <end position="270"/>
    </location>
</feature>
<evidence type="ECO:0000259" key="7">
    <source>
        <dbReference type="SMART" id="SM00363"/>
    </source>
</evidence>
<gene>
    <name evidence="8" type="ORF">SAMN05192585_10466</name>
</gene>
<dbReference type="GO" id="GO:0005829">
    <property type="term" value="C:cytosol"/>
    <property type="evidence" value="ECO:0007669"/>
    <property type="project" value="UniProtKB-ARBA"/>
</dbReference>
<name>A0A1G9VQ17_9FIRM</name>
<dbReference type="InterPro" id="IPR006145">
    <property type="entry name" value="PsdUridine_synth_RsuA/RluA"/>
</dbReference>
<dbReference type="EC" id="5.4.99.-" evidence="5"/>
<dbReference type="Gene3D" id="3.30.70.580">
    <property type="entry name" value="Pseudouridine synthase I, catalytic domain, N-terminal subdomain"/>
    <property type="match status" value="1"/>
</dbReference>
<dbReference type="SMART" id="SM00363">
    <property type="entry name" value="S4"/>
    <property type="match status" value="1"/>
</dbReference>
<dbReference type="AlphaFoldDB" id="A0A1G9VQ17"/>
<dbReference type="InterPro" id="IPR018496">
    <property type="entry name" value="PsdUridine_synth_RsuA/RluB_CS"/>
</dbReference>
<dbReference type="Proteomes" id="UP000199182">
    <property type="component" value="Unassembled WGS sequence"/>
</dbReference>
<dbReference type="NCBIfam" id="TIGR00093">
    <property type="entry name" value="pseudouridine synthase"/>
    <property type="match status" value="1"/>
</dbReference>
<feature type="region of interest" description="Disordered" evidence="6">
    <location>
        <begin position="252"/>
        <end position="296"/>
    </location>
</feature>
<evidence type="ECO:0000313" key="8">
    <source>
        <dbReference type="EMBL" id="SDM74173.1"/>
    </source>
</evidence>
<sequence length="296" mass="33576">MVSTMAAQDLIRIHKALSEMGVSSRRKAEEYIQQGRVKVNGHPAVIGMKVNPAKDIITLDDERITVFEEGRKVYYAMYKPRGYVTTLSDELDRKTVADLTKDIPVRVYPVGRLDKLSEGLLLLTNDGEFANMMMHPSHQVSKVYRVTVAEAVKEDQLIALAEGVEIDGKRTLPANVKVITKEEGRTVMEMVIREGRNRQIRKMCEAVGLTVKRLRRTMIGPVKLSMLKPGEFRELTKGEISALKTMATKNLVRDEQQKKRESRPKRDLKQKTAANRPPRNNKGDSYGNSKGNHKRY</sequence>
<dbReference type="Pfam" id="PF01479">
    <property type="entry name" value="S4"/>
    <property type="match status" value="1"/>
</dbReference>
<dbReference type="PANTHER" id="PTHR47683:SF2">
    <property type="entry name" value="RNA-BINDING S4 DOMAIN-CONTAINING PROTEIN"/>
    <property type="match status" value="1"/>
</dbReference>
<evidence type="ECO:0000256" key="2">
    <source>
        <dbReference type="ARBA" id="ARBA00022884"/>
    </source>
</evidence>
<dbReference type="InterPro" id="IPR020103">
    <property type="entry name" value="PsdUridine_synth_cat_dom_sf"/>
</dbReference>
<dbReference type="InterPro" id="IPR036986">
    <property type="entry name" value="S4_RNA-bd_sf"/>
</dbReference>
<dbReference type="Gene3D" id="3.30.70.1560">
    <property type="entry name" value="Alpha-L RNA-binding motif"/>
    <property type="match status" value="1"/>
</dbReference>
<feature type="domain" description="RNA-binding S4" evidence="7">
    <location>
        <begin position="11"/>
        <end position="71"/>
    </location>
</feature>
<dbReference type="PANTHER" id="PTHR47683">
    <property type="entry name" value="PSEUDOURIDINE SYNTHASE FAMILY PROTEIN-RELATED"/>
    <property type="match status" value="1"/>
</dbReference>
<dbReference type="STRING" id="258515.SAMN05192585_10466"/>
<evidence type="ECO:0000256" key="5">
    <source>
        <dbReference type="RuleBase" id="RU003887"/>
    </source>
</evidence>
<dbReference type="GO" id="GO:0000455">
    <property type="term" value="P:enzyme-directed rRNA pseudouridine synthesis"/>
    <property type="evidence" value="ECO:0007669"/>
    <property type="project" value="UniProtKB-ARBA"/>
</dbReference>
<dbReference type="EMBL" id="FNID01000004">
    <property type="protein sequence ID" value="SDM74173.1"/>
    <property type="molecule type" value="Genomic_DNA"/>
</dbReference>
<evidence type="ECO:0000256" key="1">
    <source>
        <dbReference type="ARBA" id="ARBA00008348"/>
    </source>
</evidence>
<keyword evidence="3 5" id="KW-0413">Isomerase</keyword>
<dbReference type="FunFam" id="3.10.290.10:FF:000003">
    <property type="entry name" value="Pseudouridine synthase"/>
    <property type="match status" value="1"/>
</dbReference>
<dbReference type="SUPFAM" id="SSF55174">
    <property type="entry name" value="Alpha-L RNA-binding motif"/>
    <property type="match status" value="1"/>
</dbReference>
<dbReference type="InterPro" id="IPR002942">
    <property type="entry name" value="S4_RNA-bd"/>
</dbReference>
<reference evidence="8 9" key="1">
    <citation type="submission" date="2016-10" db="EMBL/GenBank/DDBJ databases">
        <authorList>
            <person name="de Groot N.N."/>
        </authorList>
    </citation>
    <scope>NUCLEOTIDE SEQUENCE [LARGE SCALE GENOMIC DNA]</scope>
    <source>
        <strain evidence="8 9">CGMCC 1.5012</strain>
    </source>
</reference>
<dbReference type="InterPro" id="IPR050343">
    <property type="entry name" value="RsuA_PseudoU_synthase"/>
</dbReference>
<evidence type="ECO:0000256" key="6">
    <source>
        <dbReference type="SAM" id="MobiDB-lite"/>
    </source>
</evidence>
<dbReference type="Pfam" id="PF00849">
    <property type="entry name" value="PseudoU_synth_2"/>
    <property type="match status" value="1"/>
</dbReference>
<dbReference type="RefSeq" id="WP_242871668.1">
    <property type="nucleotide sequence ID" value="NZ_FNID01000004.1"/>
</dbReference>
<organism evidence="8 9">
    <name type="scientific">Acetanaerobacterium elongatum</name>
    <dbReference type="NCBI Taxonomy" id="258515"/>
    <lineage>
        <taxon>Bacteria</taxon>
        <taxon>Bacillati</taxon>
        <taxon>Bacillota</taxon>
        <taxon>Clostridia</taxon>
        <taxon>Eubacteriales</taxon>
        <taxon>Oscillospiraceae</taxon>
        <taxon>Acetanaerobacterium</taxon>
    </lineage>
</organism>
<dbReference type="CDD" id="cd00165">
    <property type="entry name" value="S4"/>
    <property type="match status" value="1"/>
</dbReference>
<evidence type="ECO:0000313" key="9">
    <source>
        <dbReference type="Proteomes" id="UP000199182"/>
    </source>
</evidence>